<sequence>MKIKDFTKKYAYADNKRAARELILTIAFYVGSFSLAYLFYNNWFLSSVFVLLTGVGTIRLYMLQHDCGHYSFFHGSRANNVVGTLLSGITWTPFRSLRYNHGLHHAHIGNLDERDASEIYTMTVGEYEAATPVRRMGYRIYRSAFTLFLVGPIIIFFFRYRWPKNINRSGVLDAMITNALLLGLWGAVYLLLGFKGVYIMLWASIFGATAGSVIPYVQHNFENTYWERHPNLDFQTAALTGTTILDFGRVFDLATANIAYHDLHHLNARIPSYRLQECQNDIAHMLNPVKVGWVEGLSCIRWKLWDEELGKMVGFPTASLATTDISEKPLV</sequence>
<dbReference type="Pfam" id="PF00487">
    <property type="entry name" value="FA_desaturase"/>
    <property type="match status" value="1"/>
</dbReference>
<accession>A0ABQ3CZ46</accession>
<keyword evidence="1" id="KW-0472">Membrane</keyword>
<keyword evidence="4" id="KW-1185">Reference proteome</keyword>
<evidence type="ECO:0000313" key="4">
    <source>
        <dbReference type="Proteomes" id="UP000634455"/>
    </source>
</evidence>
<dbReference type="InterPro" id="IPR012171">
    <property type="entry name" value="Fatty_acid_desaturase"/>
</dbReference>
<gene>
    <name evidence="3" type="ORF">GCM10008927_11400</name>
</gene>
<proteinExistence type="predicted"/>
<evidence type="ECO:0000259" key="2">
    <source>
        <dbReference type="Pfam" id="PF00487"/>
    </source>
</evidence>
<name>A0ABQ3CZ46_9RHOB</name>
<protein>
    <submittedName>
        <fullName evidence="3">Fatty acid desaturase</fullName>
    </submittedName>
</protein>
<feature type="transmembrane region" description="Helical" evidence="1">
    <location>
        <begin position="174"/>
        <end position="192"/>
    </location>
</feature>
<dbReference type="Proteomes" id="UP000634455">
    <property type="component" value="Unassembled WGS sequence"/>
</dbReference>
<feature type="transmembrane region" description="Helical" evidence="1">
    <location>
        <begin position="44"/>
        <end position="62"/>
    </location>
</feature>
<evidence type="ECO:0000313" key="3">
    <source>
        <dbReference type="EMBL" id="GHA48156.1"/>
    </source>
</evidence>
<feature type="transmembrane region" description="Helical" evidence="1">
    <location>
        <begin position="144"/>
        <end position="162"/>
    </location>
</feature>
<dbReference type="CDD" id="cd03507">
    <property type="entry name" value="Delta12-FADS-like"/>
    <property type="match status" value="1"/>
</dbReference>
<keyword evidence="1" id="KW-0812">Transmembrane</keyword>
<dbReference type="PANTHER" id="PTHR32100">
    <property type="entry name" value="OMEGA-6 FATTY ACID DESATURASE, CHLOROPLASTIC"/>
    <property type="match status" value="1"/>
</dbReference>
<feature type="transmembrane region" description="Helical" evidence="1">
    <location>
        <begin position="21"/>
        <end position="38"/>
    </location>
</feature>
<feature type="domain" description="Fatty acid desaturase" evidence="2">
    <location>
        <begin position="44"/>
        <end position="289"/>
    </location>
</feature>
<evidence type="ECO:0000256" key="1">
    <source>
        <dbReference type="SAM" id="Phobius"/>
    </source>
</evidence>
<dbReference type="RefSeq" id="WP_189639631.1">
    <property type="nucleotide sequence ID" value="NZ_BMZF01000002.1"/>
</dbReference>
<feature type="transmembrane region" description="Helical" evidence="1">
    <location>
        <begin position="199"/>
        <end position="217"/>
    </location>
</feature>
<dbReference type="EMBL" id="BMZF01000002">
    <property type="protein sequence ID" value="GHA48156.1"/>
    <property type="molecule type" value="Genomic_DNA"/>
</dbReference>
<reference evidence="4" key="1">
    <citation type="journal article" date="2019" name="Int. J. Syst. Evol. Microbiol.">
        <title>The Global Catalogue of Microorganisms (GCM) 10K type strain sequencing project: providing services to taxonomists for standard genome sequencing and annotation.</title>
        <authorList>
            <consortium name="The Broad Institute Genomics Platform"/>
            <consortium name="The Broad Institute Genome Sequencing Center for Infectious Disease"/>
            <person name="Wu L."/>
            <person name="Ma J."/>
        </authorList>
    </citation>
    <scope>NUCLEOTIDE SEQUENCE [LARGE SCALE GENOMIC DNA]</scope>
    <source>
        <strain evidence="4">KCTC 32465</strain>
    </source>
</reference>
<comment type="caution">
    <text evidence="3">The sequence shown here is derived from an EMBL/GenBank/DDBJ whole genome shotgun (WGS) entry which is preliminary data.</text>
</comment>
<dbReference type="InterPro" id="IPR005804">
    <property type="entry name" value="FA_desaturase_dom"/>
</dbReference>
<organism evidence="3 4">
    <name type="scientific">Paramylibacter ulvae</name>
    <dbReference type="NCBI Taxonomy" id="1651968"/>
    <lineage>
        <taxon>Bacteria</taxon>
        <taxon>Pseudomonadati</taxon>
        <taxon>Pseudomonadota</taxon>
        <taxon>Alphaproteobacteria</taxon>
        <taxon>Rhodobacterales</taxon>
        <taxon>Paracoccaceae</taxon>
        <taxon>Paramylibacter</taxon>
    </lineage>
</organism>
<keyword evidence="1" id="KW-1133">Transmembrane helix</keyword>